<dbReference type="AlphaFoldDB" id="A0A174JC32"/>
<feature type="modified residue" description="4-aspartylphosphate" evidence="1">
    <location>
        <position position="55"/>
    </location>
</feature>
<evidence type="ECO:0000256" key="1">
    <source>
        <dbReference type="PROSITE-ProRule" id="PRU00169"/>
    </source>
</evidence>
<dbReference type="Pfam" id="PF04397">
    <property type="entry name" value="LytTR"/>
    <property type="match status" value="1"/>
</dbReference>
<dbReference type="EMBL" id="CYYK01000014">
    <property type="protein sequence ID" value="CUO95188.1"/>
    <property type="molecule type" value="Genomic_DNA"/>
</dbReference>
<dbReference type="EMBL" id="WKMC01000007">
    <property type="protein sequence ID" value="MRZ50804.1"/>
    <property type="molecule type" value="Genomic_DNA"/>
</dbReference>
<dbReference type="InterPro" id="IPR007492">
    <property type="entry name" value="LytTR_DNA-bd_dom"/>
</dbReference>
<dbReference type="FunFam" id="3.40.50.2300:FF:000361">
    <property type="entry name" value="Two-component system response regulator"/>
    <property type="match status" value="1"/>
</dbReference>
<dbReference type="Pfam" id="PF00072">
    <property type="entry name" value="Response_reg"/>
    <property type="match status" value="1"/>
</dbReference>
<reference evidence="3 8" key="1">
    <citation type="submission" date="2015-09" db="EMBL/GenBank/DDBJ databases">
        <authorList>
            <consortium name="Pathogen Informatics"/>
        </authorList>
    </citation>
    <scope>NUCLEOTIDE SEQUENCE [LARGE SCALE GENOMIC DNA]</scope>
    <source>
        <strain evidence="3 8">2789STDY5608822</strain>
    </source>
</reference>
<dbReference type="Gene3D" id="3.40.50.2300">
    <property type="match status" value="1"/>
</dbReference>
<evidence type="ECO:0000313" key="11">
    <source>
        <dbReference type="Proteomes" id="UP000441609"/>
    </source>
</evidence>
<evidence type="ECO:0000313" key="4">
    <source>
        <dbReference type="EMBL" id="MRY93920.1"/>
    </source>
</evidence>
<accession>A0A174JC32</accession>
<dbReference type="GO" id="GO:0000156">
    <property type="term" value="F:phosphorelay response regulator activity"/>
    <property type="evidence" value="ECO:0007669"/>
    <property type="project" value="InterPro"/>
</dbReference>
<dbReference type="PANTHER" id="PTHR37299:SF1">
    <property type="entry name" value="STAGE 0 SPORULATION PROTEIN A HOMOLOG"/>
    <property type="match status" value="1"/>
</dbReference>
<dbReference type="Proteomes" id="UP000461276">
    <property type="component" value="Unassembled WGS sequence"/>
</dbReference>
<keyword evidence="7" id="KW-0238">DNA-binding</keyword>
<evidence type="ECO:0000313" key="3">
    <source>
        <dbReference type="EMBL" id="CUO95188.1"/>
    </source>
</evidence>
<feature type="domain" description="Response regulatory" evidence="2">
    <location>
        <begin position="2"/>
        <end position="115"/>
    </location>
</feature>
<keyword evidence="1" id="KW-0597">Phosphoprotein</keyword>
<comment type="caution">
    <text evidence="4">The sequence shown here is derived from an EMBL/GenBank/DDBJ whole genome shotgun (WGS) entry which is preliminary data.</text>
</comment>
<evidence type="ECO:0000313" key="7">
    <source>
        <dbReference type="EMBL" id="RHD73111.1"/>
    </source>
</evidence>
<dbReference type="EMBL" id="QSJN01000009">
    <property type="protein sequence ID" value="RHD73111.1"/>
    <property type="molecule type" value="Genomic_DNA"/>
</dbReference>
<dbReference type="SMART" id="SM00850">
    <property type="entry name" value="LytTR"/>
    <property type="match status" value="1"/>
</dbReference>
<dbReference type="InterPro" id="IPR046947">
    <property type="entry name" value="LytR-like"/>
</dbReference>
<dbReference type="InterPro" id="IPR001789">
    <property type="entry name" value="Sig_transdc_resp-reg_receiver"/>
</dbReference>
<reference evidence="10 11" key="3">
    <citation type="journal article" date="2019" name="Nat. Med.">
        <title>A library of human gut bacterial isolates paired with longitudinal multiomics data enables mechanistic microbiome research.</title>
        <authorList>
            <person name="Poyet M."/>
            <person name="Groussin M."/>
            <person name="Gibbons S.M."/>
            <person name="Avila-Pacheco J."/>
            <person name="Jiang X."/>
            <person name="Kearney S.M."/>
            <person name="Perrotta A.R."/>
            <person name="Berdy B."/>
            <person name="Zhao S."/>
            <person name="Lieberman T.D."/>
            <person name="Swanson P.K."/>
            <person name="Smith M."/>
            <person name="Roesemann S."/>
            <person name="Alexander J.E."/>
            <person name="Rich S.A."/>
            <person name="Livny J."/>
            <person name="Vlamakis H."/>
            <person name="Clish C."/>
            <person name="Bullock K."/>
            <person name="Deik A."/>
            <person name="Scott J."/>
            <person name="Pierce K.A."/>
            <person name="Xavier R.J."/>
            <person name="Alm E.J."/>
        </authorList>
    </citation>
    <scope>NUCLEOTIDE SEQUENCE [LARGE SCALE GENOMIC DNA]</scope>
    <source>
        <strain evidence="6 11">BIOML-A20</strain>
        <strain evidence="5 10">BIOML-A32</strain>
        <strain evidence="4 12">BIOML-A9</strain>
    </source>
</reference>
<dbReference type="RefSeq" id="WP_005855569.1">
    <property type="nucleotide sequence ID" value="NZ_CABMKT010000002.1"/>
</dbReference>
<gene>
    <name evidence="3" type="primary">lytR_5</name>
    <name evidence="7" type="ORF">DW782_14770</name>
    <name evidence="3" type="ORF">ERS852380_03539</name>
    <name evidence="5" type="ORF">GKD66_11355</name>
    <name evidence="4" type="ORF">GKD67_11925</name>
    <name evidence="6" type="ORF">GKD70_14370</name>
</gene>
<sequence>MKIIIIEDEAAAYKNIKNLLLQIDPHIEILDHFDTVVDSVTWLRSHPMPDLIFMDIQLADGNSFNIFECVTIEVPIIFTTAYDQYAIKAFEVNSVDYLLKPITLESMRKALDKYNRLNPVTVRQHISRIDQLVCSSEYLKRILVPFKDRIIPIKTEAIAYFYNTNGESSVVTRERQSYSIGKSLDSLMIKLNPTCFFRVNRQFILSKEVIDSFTIWFDSRLRINLSLPTDEPIFVAKNKAAEFKVWLSSY</sequence>
<dbReference type="Proteomes" id="UP000284660">
    <property type="component" value="Unassembled WGS sequence"/>
</dbReference>
<evidence type="ECO:0000313" key="9">
    <source>
        <dbReference type="Proteomes" id="UP000284660"/>
    </source>
</evidence>
<dbReference type="EMBL" id="WKMO01000013">
    <property type="protein sequence ID" value="MSB74451.1"/>
    <property type="molecule type" value="Genomic_DNA"/>
</dbReference>
<dbReference type="GO" id="GO:0003677">
    <property type="term" value="F:DNA binding"/>
    <property type="evidence" value="ECO:0007669"/>
    <property type="project" value="UniProtKB-KW"/>
</dbReference>
<dbReference type="Proteomes" id="UP000441358">
    <property type="component" value="Unassembled WGS sequence"/>
</dbReference>
<proteinExistence type="predicted"/>
<evidence type="ECO:0000313" key="6">
    <source>
        <dbReference type="EMBL" id="MSB74451.1"/>
    </source>
</evidence>
<protein>
    <submittedName>
        <fullName evidence="4 7">Response regulator</fullName>
    </submittedName>
    <submittedName>
        <fullName evidence="3">Sensory transduction protein lytR</fullName>
    </submittedName>
</protein>
<evidence type="ECO:0000259" key="2">
    <source>
        <dbReference type="PROSITE" id="PS50110"/>
    </source>
</evidence>
<dbReference type="PANTHER" id="PTHR37299">
    <property type="entry name" value="TRANSCRIPTIONAL REGULATOR-RELATED"/>
    <property type="match status" value="1"/>
</dbReference>
<organism evidence="4 12">
    <name type="scientific">Parabacteroides distasonis</name>
    <dbReference type="NCBI Taxonomy" id="823"/>
    <lineage>
        <taxon>Bacteria</taxon>
        <taxon>Pseudomonadati</taxon>
        <taxon>Bacteroidota</taxon>
        <taxon>Bacteroidia</taxon>
        <taxon>Bacteroidales</taxon>
        <taxon>Tannerellaceae</taxon>
        <taxon>Parabacteroides</taxon>
    </lineage>
</organism>
<dbReference type="Gene3D" id="2.40.50.1020">
    <property type="entry name" value="LytTr DNA-binding domain"/>
    <property type="match status" value="1"/>
</dbReference>
<dbReference type="SUPFAM" id="SSF52172">
    <property type="entry name" value="CheY-like"/>
    <property type="match status" value="1"/>
</dbReference>
<dbReference type="Proteomes" id="UP000441609">
    <property type="component" value="Unassembled WGS sequence"/>
</dbReference>
<dbReference type="SMART" id="SM00448">
    <property type="entry name" value="REC"/>
    <property type="match status" value="1"/>
</dbReference>
<dbReference type="PROSITE" id="PS50110">
    <property type="entry name" value="RESPONSE_REGULATORY"/>
    <property type="match status" value="1"/>
</dbReference>
<evidence type="ECO:0000313" key="10">
    <source>
        <dbReference type="Proteomes" id="UP000441358"/>
    </source>
</evidence>
<name>A0A174JC32_PARDI</name>
<dbReference type="Proteomes" id="UP000095455">
    <property type="component" value="Unassembled WGS sequence"/>
</dbReference>
<evidence type="ECO:0000313" key="5">
    <source>
        <dbReference type="EMBL" id="MRZ50804.1"/>
    </source>
</evidence>
<reference evidence="7 9" key="2">
    <citation type="submission" date="2018-08" db="EMBL/GenBank/DDBJ databases">
        <title>A genome reference for cultivated species of the human gut microbiota.</title>
        <authorList>
            <person name="Zou Y."/>
            <person name="Xue W."/>
            <person name="Luo G."/>
        </authorList>
    </citation>
    <scope>NUCLEOTIDE SEQUENCE [LARGE SCALE GENOMIC DNA]</scope>
    <source>
        <strain evidence="7 9">AM30-4</strain>
    </source>
</reference>
<dbReference type="EMBL" id="WKMY01000007">
    <property type="protein sequence ID" value="MRY93920.1"/>
    <property type="molecule type" value="Genomic_DNA"/>
</dbReference>
<evidence type="ECO:0000313" key="8">
    <source>
        <dbReference type="Proteomes" id="UP000095455"/>
    </source>
</evidence>
<dbReference type="InterPro" id="IPR011006">
    <property type="entry name" value="CheY-like_superfamily"/>
</dbReference>
<evidence type="ECO:0000313" key="12">
    <source>
        <dbReference type="Proteomes" id="UP000461276"/>
    </source>
</evidence>